<name>A0ABS7HIV9_9MICO</name>
<dbReference type="Proteomes" id="UP001196843">
    <property type="component" value="Unassembled WGS sequence"/>
</dbReference>
<comment type="caution">
    <text evidence="1">The sequence shown here is derived from an EMBL/GenBank/DDBJ whole genome shotgun (WGS) entry which is preliminary data.</text>
</comment>
<accession>A0ABS7HIV9</accession>
<dbReference type="EMBL" id="JAEUAW010000003">
    <property type="protein sequence ID" value="MBW9092869.1"/>
    <property type="molecule type" value="Genomic_DNA"/>
</dbReference>
<dbReference type="InterPro" id="IPR025358">
    <property type="entry name" value="DUF4262"/>
</dbReference>
<evidence type="ECO:0000313" key="1">
    <source>
        <dbReference type="EMBL" id="MBW9092869.1"/>
    </source>
</evidence>
<dbReference type="Pfam" id="PF14081">
    <property type="entry name" value="DUF4262"/>
    <property type="match status" value="1"/>
</dbReference>
<evidence type="ECO:0000313" key="2">
    <source>
        <dbReference type="Proteomes" id="UP001196843"/>
    </source>
</evidence>
<dbReference type="RefSeq" id="WP_220299611.1">
    <property type="nucleotide sequence ID" value="NZ_JAEUAW010000003.1"/>
</dbReference>
<sequence>MTIAPDPSLLAWLDQEDKRTAQTIRAHGTSNEYVFGDMPRRETPFSYTIGLFGLGHPELLVFGLDPRTSGLLLNDVAARVRAGDDLVAGQLLEFAGWGHRVTVEEVPNPGEIVFAANRYYQRPAEASVPVYQLTYDDRGGLFPWDDGYDTAAWIQPRPGTFRA</sequence>
<proteinExistence type="predicted"/>
<organism evidence="1 2">
    <name type="scientific">Microbacterium jejuense</name>
    <dbReference type="NCBI Taxonomy" id="1263637"/>
    <lineage>
        <taxon>Bacteria</taxon>
        <taxon>Bacillati</taxon>
        <taxon>Actinomycetota</taxon>
        <taxon>Actinomycetes</taxon>
        <taxon>Micrococcales</taxon>
        <taxon>Microbacteriaceae</taxon>
        <taxon>Microbacterium</taxon>
    </lineage>
</organism>
<gene>
    <name evidence="1" type="ORF">JNB62_04150</name>
</gene>
<keyword evidence="2" id="KW-1185">Reference proteome</keyword>
<reference evidence="1 2" key="1">
    <citation type="journal article" date="2021" name="MBio">
        <title>Poor Competitiveness of Bradyrhizobium in Pigeon Pea Root Colonization in Indian Soils.</title>
        <authorList>
            <person name="Chalasani D."/>
            <person name="Basu A."/>
            <person name="Pullabhotla S.V.S.R.N."/>
            <person name="Jorrin B."/>
            <person name="Neal A.L."/>
            <person name="Poole P.S."/>
            <person name="Podile A.R."/>
            <person name="Tkacz A."/>
        </authorList>
    </citation>
    <scope>NUCLEOTIDE SEQUENCE [LARGE SCALE GENOMIC DNA]</scope>
    <source>
        <strain evidence="1 2">HU14</strain>
    </source>
</reference>
<protein>
    <submittedName>
        <fullName evidence="1">DUF4262 domain-containing protein</fullName>
    </submittedName>
</protein>